<proteinExistence type="predicted"/>
<evidence type="ECO:0000256" key="1">
    <source>
        <dbReference type="SAM" id="MobiDB-lite"/>
    </source>
</evidence>
<dbReference type="PANTHER" id="PTHR14136">
    <property type="entry name" value="BTB_POZ DOMAIN-CONTAINING PROTEIN KCTD9"/>
    <property type="match status" value="1"/>
</dbReference>
<dbReference type="AlphaFoldDB" id="A0AA41G3L1"/>
<organism evidence="3 4">
    <name type="scientific">Haloarcula salina</name>
    <dbReference type="NCBI Taxonomy" id="1429914"/>
    <lineage>
        <taxon>Archaea</taxon>
        <taxon>Methanobacteriati</taxon>
        <taxon>Methanobacteriota</taxon>
        <taxon>Stenosarchaea group</taxon>
        <taxon>Halobacteria</taxon>
        <taxon>Halobacteriales</taxon>
        <taxon>Haloarculaceae</taxon>
        <taxon>Haloarcula</taxon>
    </lineage>
</organism>
<accession>A0AA41G3L1</accession>
<dbReference type="InterPro" id="IPR051082">
    <property type="entry name" value="Pentapeptide-BTB/POZ_domain"/>
</dbReference>
<evidence type="ECO:0000313" key="4">
    <source>
        <dbReference type="Proteomes" id="UP001166304"/>
    </source>
</evidence>
<dbReference type="Proteomes" id="UP001166304">
    <property type="component" value="Unassembled WGS sequence"/>
</dbReference>
<keyword evidence="2" id="KW-0472">Membrane</keyword>
<dbReference type="Pfam" id="PF13576">
    <property type="entry name" value="Pentapeptide_3"/>
    <property type="match status" value="1"/>
</dbReference>
<name>A0AA41G3L1_9EURY</name>
<feature type="region of interest" description="Disordered" evidence="1">
    <location>
        <begin position="504"/>
        <end position="538"/>
    </location>
</feature>
<dbReference type="EMBL" id="JAHQXE010000006">
    <property type="protein sequence ID" value="MBV0903688.1"/>
    <property type="molecule type" value="Genomic_DNA"/>
</dbReference>
<keyword evidence="2" id="KW-1133">Transmembrane helix</keyword>
<keyword evidence="2" id="KW-0812">Transmembrane</keyword>
<keyword evidence="4" id="KW-1185">Reference proteome</keyword>
<sequence>MAWSGGEGACEFTCDPSAFHDGTGAAAEWSCPHDVLDGRDRCPFHCDPDAVPVSVSVSDAFLDAIAASDGEDRRDRERGKQFLGATIDDLDLSMAVVNAGDNYPIDLRGATVGRIDCTDSEFGQRIDLRGATVAGTATFDGTYYELDARDATLGEVVFTDVTAERLDWRNASVETGTFDGAALSTVDARDATFGTASFERASLRDAAFDRADFGTAKFRHATVEMADFDDATFETGDFYHADFDEADFRGADFGRARFYGATFGGGYFNETSYDEADFARIEAERFYLPDARLTDATFADAVVSMKLVMRDAVFAGVDFAGLEVERLDVTDARFVGSSVVDATIGTLELDGATLASPRFEDSAIERVNAAEVTLLGTVRLSGCHIGDLDLRPAAVGPGGVALLSLAEATLDDGTACQPEDGALVYDLDRATLGTVRFECGDAPTALERVAFHRTRFDGFDFRDDDDIDLEAGGYRLHALDSSLRAPIRDALAYADAVDDAVATLHDGETDDPDHLPGLQPPDGEGADGEPSVSDGTATVTDGVVDRTLSPAANETFDRLTTAADGQIGASAGEVTYLRAKNGANAIADNTAAAEFFMSQMAYRRRSHGARARDADATLRERARGLVRWGMNGFLFVTTGYGERASYALAASTAIITAYALAYVALAPDLFDGVGQYVQLSLGSFIAFFLGGIGEVSHPTVSLVAQSEAFLGGFFIALYVFALTRSVNR</sequence>
<dbReference type="InterPro" id="IPR001646">
    <property type="entry name" value="5peptide_repeat"/>
</dbReference>
<dbReference type="RefSeq" id="WP_162414729.1">
    <property type="nucleotide sequence ID" value="NZ_JAHQXE010000006.1"/>
</dbReference>
<gene>
    <name evidence="3" type="ORF">KTS37_18035</name>
</gene>
<feature type="transmembrane region" description="Helical" evidence="2">
    <location>
        <begin position="677"/>
        <end position="696"/>
    </location>
</feature>
<feature type="transmembrane region" description="Helical" evidence="2">
    <location>
        <begin position="708"/>
        <end position="726"/>
    </location>
</feature>
<reference evidence="3" key="1">
    <citation type="submission" date="2021-06" db="EMBL/GenBank/DDBJ databases">
        <title>New haloarchaea isolates fom saline soil.</title>
        <authorList>
            <person name="Duran-Viseras A."/>
            <person name="Sanchez-Porro C.S."/>
            <person name="Ventosa A."/>
        </authorList>
    </citation>
    <scope>NUCLEOTIDE SEQUENCE</scope>
    <source>
        <strain evidence="3">JCM 18369</strain>
    </source>
</reference>
<evidence type="ECO:0000256" key="2">
    <source>
        <dbReference type="SAM" id="Phobius"/>
    </source>
</evidence>
<dbReference type="SUPFAM" id="SSF141571">
    <property type="entry name" value="Pentapeptide repeat-like"/>
    <property type="match status" value="2"/>
</dbReference>
<feature type="transmembrane region" description="Helical" evidence="2">
    <location>
        <begin position="644"/>
        <end position="665"/>
    </location>
</feature>
<dbReference type="Gene3D" id="2.160.20.80">
    <property type="entry name" value="E3 ubiquitin-protein ligase SopA"/>
    <property type="match status" value="2"/>
</dbReference>
<dbReference type="PANTHER" id="PTHR14136:SF17">
    <property type="entry name" value="BTB_POZ DOMAIN-CONTAINING PROTEIN KCTD9"/>
    <property type="match status" value="1"/>
</dbReference>
<protein>
    <submittedName>
        <fullName evidence="3">Pentapeptide repeat-containing protein</fullName>
    </submittedName>
</protein>
<evidence type="ECO:0000313" key="3">
    <source>
        <dbReference type="EMBL" id="MBV0903688.1"/>
    </source>
</evidence>
<comment type="caution">
    <text evidence="3">The sequence shown here is derived from an EMBL/GenBank/DDBJ whole genome shotgun (WGS) entry which is preliminary data.</text>
</comment>